<evidence type="ECO:0000256" key="7">
    <source>
        <dbReference type="ARBA" id="ARBA00023049"/>
    </source>
</evidence>
<keyword evidence="4" id="KW-0479">Metal-binding</keyword>
<evidence type="ECO:0000313" key="12">
    <source>
        <dbReference type="Proteomes" id="UP000290172"/>
    </source>
</evidence>
<comment type="caution">
    <text evidence="11">The sequence shown here is derived from an EMBL/GenBank/DDBJ whole genome shotgun (WGS) entry which is preliminary data.</text>
</comment>
<comment type="subcellular location">
    <subcellularLocation>
        <location evidence="2">Cell envelope</location>
    </subcellularLocation>
</comment>
<dbReference type="Gene3D" id="3.10.450.350">
    <property type="match status" value="1"/>
</dbReference>
<dbReference type="PANTHER" id="PTHR21666:SF288">
    <property type="entry name" value="CELL DIVISION PROTEIN YTFB"/>
    <property type="match status" value="1"/>
</dbReference>
<dbReference type="GO" id="GO:0004222">
    <property type="term" value="F:metalloendopeptidase activity"/>
    <property type="evidence" value="ECO:0007669"/>
    <property type="project" value="TreeGrafter"/>
</dbReference>
<dbReference type="InterPro" id="IPR045834">
    <property type="entry name" value="Csd3_N2"/>
</dbReference>
<feature type="domain" description="Csd3 N-terminal" evidence="9">
    <location>
        <begin position="23"/>
        <end position="105"/>
    </location>
</feature>
<keyword evidence="7" id="KW-0482">Metalloprotease</keyword>
<feature type="domain" description="Csd3-like second N-terminal" evidence="10">
    <location>
        <begin position="121"/>
        <end position="227"/>
    </location>
</feature>
<dbReference type="GO" id="GO:0030313">
    <property type="term" value="C:cell envelope"/>
    <property type="evidence" value="ECO:0007669"/>
    <property type="project" value="UniProtKB-SubCell"/>
</dbReference>
<evidence type="ECO:0000256" key="6">
    <source>
        <dbReference type="ARBA" id="ARBA00022833"/>
    </source>
</evidence>
<dbReference type="EMBL" id="PDKJ01000002">
    <property type="protein sequence ID" value="RXJ69666.1"/>
    <property type="molecule type" value="Genomic_DNA"/>
</dbReference>
<evidence type="ECO:0000256" key="5">
    <source>
        <dbReference type="ARBA" id="ARBA00022801"/>
    </source>
</evidence>
<name>A0A4Q0YG99_9BACT</name>
<sequence>MYRVIISLFLVISSLFSAVVKEEKWPSGETFLTFLEKYSIPQKLYFDLEKEDKELCSEITADSYFYLIEDEDKTLNQVLIPVSEEIQLHVYKQNNGEYKFETLPISYSEYTETIAIPIETSVAKELQDATGSAALAANLKDIFSGSVNFRRMQKGDFVAIEYTQKELLGRPFGQPDIKAAMVEISGKKYYRFKNEDNDKYYDQTGKAFTKFYYFTIPLTYTRISSGFTQKRWHPVLKRYRAHLGTDFAAPRGRKIYAAAEGRIEFAGRKGGYGNVIIIKHPNGYKTLYGHQSKFRAGIKRGKWVKRGELIGYVGSTGLSSGPHLHLGLYINGRAVNPLKIIKKPEEIALKGKEKKTFIANAKITMQNLDLVVNDQNRKKATKLDRIASSSPIVTPKEI</sequence>
<dbReference type="InterPro" id="IPR050570">
    <property type="entry name" value="Cell_wall_metabolism_enzyme"/>
</dbReference>
<evidence type="ECO:0000313" key="11">
    <source>
        <dbReference type="EMBL" id="RXJ69666.1"/>
    </source>
</evidence>
<protein>
    <submittedName>
        <fullName evidence="11">Peptidase M24</fullName>
    </submittedName>
</protein>
<keyword evidence="6" id="KW-0862">Zinc</keyword>
<proteinExistence type="predicted"/>
<gene>
    <name evidence="11" type="ORF">CRV08_02885</name>
</gene>
<dbReference type="Gene3D" id="2.70.70.10">
    <property type="entry name" value="Glucose Permease (Domain IIA)"/>
    <property type="match status" value="1"/>
</dbReference>
<evidence type="ECO:0000259" key="9">
    <source>
        <dbReference type="Pfam" id="PF18059"/>
    </source>
</evidence>
<evidence type="ECO:0000256" key="3">
    <source>
        <dbReference type="ARBA" id="ARBA00022670"/>
    </source>
</evidence>
<keyword evidence="5" id="KW-0378">Hydrolase</keyword>
<evidence type="ECO:0000256" key="1">
    <source>
        <dbReference type="ARBA" id="ARBA00001947"/>
    </source>
</evidence>
<organism evidence="11 12">
    <name type="scientific">Halarcobacter ebronensis</name>
    <dbReference type="NCBI Taxonomy" id="1462615"/>
    <lineage>
        <taxon>Bacteria</taxon>
        <taxon>Pseudomonadati</taxon>
        <taxon>Campylobacterota</taxon>
        <taxon>Epsilonproteobacteria</taxon>
        <taxon>Campylobacterales</taxon>
        <taxon>Arcobacteraceae</taxon>
        <taxon>Halarcobacter</taxon>
    </lineage>
</organism>
<dbReference type="GO" id="GO:0006508">
    <property type="term" value="P:proteolysis"/>
    <property type="evidence" value="ECO:0007669"/>
    <property type="project" value="UniProtKB-KW"/>
</dbReference>
<dbReference type="SUPFAM" id="SSF51261">
    <property type="entry name" value="Duplicated hybrid motif"/>
    <property type="match status" value="1"/>
</dbReference>
<dbReference type="Proteomes" id="UP000290172">
    <property type="component" value="Unassembled WGS sequence"/>
</dbReference>
<dbReference type="InterPro" id="IPR016047">
    <property type="entry name" value="M23ase_b-sheet_dom"/>
</dbReference>
<dbReference type="Pfam" id="PF18059">
    <property type="entry name" value="Csd3_N"/>
    <property type="match status" value="1"/>
</dbReference>
<evidence type="ECO:0000259" key="10">
    <source>
        <dbReference type="Pfam" id="PF19425"/>
    </source>
</evidence>
<keyword evidence="3" id="KW-0645">Protease</keyword>
<evidence type="ECO:0000259" key="8">
    <source>
        <dbReference type="Pfam" id="PF01551"/>
    </source>
</evidence>
<evidence type="ECO:0000256" key="4">
    <source>
        <dbReference type="ARBA" id="ARBA00022723"/>
    </source>
</evidence>
<dbReference type="InterPro" id="IPR011055">
    <property type="entry name" value="Dup_hybrid_motif"/>
</dbReference>
<reference evidence="11 12" key="1">
    <citation type="submission" date="2017-10" db="EMBL/GenBank/DDBJ databases">
        <title>Genomics of the genus Arcobacter.</title>
        <authorList>
            <person name="Perez-Cataluna A."/>
            <person name="Figueras M.J."/>
        </authorList>
    </citation>
    <scope>NUCLEOTIDE SEQUENCE [LARGE SCALE GENOMIC DNA]</scope>
    <source>
        <strain evidence="11 12">CECT 8993</strain>
    </source>
</reference>
<dbReference type="Pfam" id="PF01551">
    <property type="entry name" value="Peptidase_M23"/>
    <property type="match status" value="1"/>
</dbReference>
<dbReference type="GO" id="GO:0046872">
    <property type="term" value="F:metal ion binding"/>
    <property type="evidence" value="ECO:0007669"/>
    <property type="project" value="UniProtKB-KW"/>
</dbReference>
<dbReference type="InterPro" id="IPR040653">
    <property type="entry name" value="Csd3_N"/>
</dbReference>
<dbReference type="RefSeq" id="WP_128978879.1">
    <property type="nucleotide sequence ID" value="NZ_PDKJ01000002.1"/>
</dbReference>
<comment type="cofactor">
    <cofactor evidence="1">
        <name>Zn(2+)</name>
        <dbReference type="ChEBI" id="CHEBI:29105"/>
    </cofactor>
</comment>
<dbReference type="AlphaFoldDB" id="A0A4Q0YG99"/>
<feature type="domain" description="M23ase beta-sheet core" evidence="8">
    <location>
        <begin position="241"/>
        <end position="337"/>
    </location>
</feature>
<dbReference type="Pfam" id="PF19425">
    <property type="entry name" value="Csd3_N2"/>
    <property type="match status" value="1"/>
</dbReference>
<evidence type="ECO:0000256" key="2">
    <source>
        <dbReference type="ARBA" id="ARBA00004196"/>
    </source>
</evidence>
<dbReference type="CDD" id="cd12797">
    <property type="entry name" value="M23_peptidase"/>
    <property type="match status" value="1"/>
</dbReference>
<accession>A0A4Q0YG99</accession>
<dbReference type="PANTHER" id="PTHR21666">
    <property type="entry name" value="PEPTIDASE-RELATED"/>
    <property type="match status" value="1"/>
</dbReference>